<dbReference type="InterPro" id="IPR003018">
    <property type="entry name" value="GAF"/>
</dbReference>
<evidence type="ECO:0000313" key="6">
    <source>
        <dbReference type="EMBL" id="QNE16833.1"/>
    </source>
</evidence>
<keyword evidence="7" id="KW-1185">Reference proteome</keyword>
<keyword evidence="4" id="KW-0804">Transcription</keyword>
<dbReference type="KEGG" id="kqi:F1D05_01610"/>
<proteinExistence type="predicted"/>
<dbReference type="InterPro" id="IPR005561">
    <property type="entry name" value="ANTAR"/>
</dbReference>
<dbReference type="Proteomes" id="UP000515563">
    <property type="component" value="Chromosome"/>
</dbReference>
<keyword evidence="2" id="KW-0418">Kinase</keyword>
<evidence type="ECO:0000256" key="4">
    <source>
        <dbReference type="ARBA" id="ARBA00023163"/>
    </source>
</evidence>
<dbReference type="InterPro" id="IPR029016">
    <property type="entry name" value="GAF-like_dom_sf"/>
</dbReference>
<dbReference type="Gene3D" id="1.10.10.10">
    <property type="entry name" value="Winged helix-like DNA-binding domain superfamily/Winged helix DNA-binding domain"/>
    <property type="match status" value="1"/>
</dbReference>
<dbReference type="Pfam" id="PF13185">
    <property type="entry name" value="GAF_2"/>
    <property type="match status" value="1"/>
</dbReference>
<reference evidence="7" key="1">
    <citation type="submission" date="2019-09" db="EMBL/GenBank/DDBJ databases">
        <title>Antimicrobial potential of Antarctic Bacteria.</title>
        <authorList>
            <person name="Benaud N."/>
            <person name="Edwards R.J."/>
            <person name="Ferrari B.C."/>
        </authorList>
    </citation>
    <scope>NUCLEOTIDE SEQUENCE [LARGE SCALE GENOMIC DNA]</scope>
    <source>
        <strain evidence="7">SPB151</strain>
    </source>
</reference>
<dbReference type="GO" id="GO:0016301">
    <property type="term" value="F:kinase activity"/>
    <property type="evidence" value="ECO:0007669"/>
    <property type="project" value="UniProtKB-KW"/>
</dbReference>
<dbReference type="PROSITE" id="PS50921">
    <property type="entry name" value="ANTAR"/>
    <property type="match status" value="1"/>
</dbReference>
<dbReference type="RefSeq" id="WP_185445572.1">
    <property type="nucleotide sequence ID" value="NZ_CP043661.1"/>
</dbReference>
<dbReference type="GO" id="GO:0003723">
    <property type="term" value="F:RNA binding"/>
    <property type="evidence" value="ECO:0007669"/>
    <property type="project" value="InterPro"/>
</dbReference>
<sequence>MTMHENAGRAGNALHELAVATAGLLGEQDVIGMTSSLLAGCSRATGAAAAGLVVARPDDRRLELLASTSHRAEQIELYQLQADEGACVDAVKTLEPVTVVGSAQIADRWPTVVRAFAAAGYTAVHAVPMIWHGEALGAVNLFFVDGGSIDEISEIAQAFADVAVVAIVHSGRVTAQDVVARSRAALDQRIVIERAKGVIAYAGNVPTDEAFDLLLALAGSSGRPLGEVAGQLIDHAVSTN</sequence>
<dbReference type="Gene3D" id="3.30.450.40">
    <property type="match status" value="1"/>
</dbReference>
<reference evidence="6 7" key="2">
    <citation type="journal article" date="2020" name="Microbiol. Resour. Announc.">
        <title>Antarctic desert soil bacteria exhibit high novel natural product potential, evaluated through long-read genome sequencing and comparative genomics.</title>
        <authorList>
            <person name="Benaud N."/>
            <person name="Edwards R.J."/>
            <person name="Amos T.G."/>
            <person name="D'Agostino P.M."/>
            <person name="Gutierrez-Chavez C."/>
            <person name="Montgomery K."/>
            <person name="Nicetic I."/>
            <person name="Ferrari B.C."/>
        </authorList>
    </citation>
    <scope>NUCLEOTIDE SEQUENCE [LARGE SCALE GENOMIC DNA]</scope>
    <source>
        <strain evidence="6 7">SPB151</strain>
    </source>
</reference>
<evidence type="ECO:0000313" key="7">
    <source>
        <dbReference type="Proteomes" id="UP000515563"/>
    </source>
</evidence>
<feature type="domain" description="ANTAR" evidence="5">
    <location>
        <begin position="172"/>
        <end position="233"/>
    </location>
</feature>
<dbReference type="AlphaFoldDB" id="A0A7G6WS68"/>
<keyword evidence="3" id="KW-0805">Transcription regulation</keyword>
<dbReference type="SUPFAM" id="SSF55781">
    <property type="entry name" value="GAF domain-like"/>
    <property type="match status" value="1"/>
</dbReference>
<name>A0A7G6WS68_9ACTN</name>
<dbReference type="SMART" id="SM01012">
    <property type="entry name" value="ANTAR"/>
    <property type="match status" value="1"/>
</dbReference>
<dbReference type="Pfam" id="PF03861">
    <property type="entry name" value="ANTAR"/>
    <property type="match status" value="1"/>
</dbReference>
<protein>
    <submittedName>
        <fullName evidence="6">GAF and ANTAR domain-containing protein</fullName>
    </submittedName>
</protein>
<dbReference type="InterPro" id="IPR036388">
    <property type="entry name" value="WH-like_DNA-bd_sf"/>
</dbReference>
<keyword evidence="1" id="KW-0808">Transferase</keyword>
<dbReference type="EMBL" id="CP043661">
    <property type="protein sequence ID" value="QNE16833.1"/>
    <property type="molecule type" value="Genomic_DNA"/>
</dbReference>
<dbReference type="SUPFAM" id="SSF52172">
    <property type="entry name" value="CheY-like"/>
    <property type="match status" value="1"/>
</dbReference>
<evidence type="ECO:0000256" key="3">
    <source>
        <dbReference type="ARBA" id="ARBA00023015"/>
    </source>
</evidence>
<gene>
    <name evidence="6" type="ORF">F1D05_01610</name>
</gene>
<evidence type="ECO:0000256" key="1">
    <source>
        <dbReference type="ARBA" id="ARBA00022679"/>
    </source>
</evidence>
<accession>A0A7G6WS68</accession>
<evidence type="ECO:0000259" key="5">
    <source>
        <dbReference type="PROSITE" id="PS50921"/>
    </source>
</evidence>
<organism evidence="6 7">
    <name type="scientific">Kribbella qitaiheensis</name>
    <dbReference type="NCBI Taxonomy" id="1544730"/>
    <lineage>
        <taxon>Bacteria</taxon>
        <taxon>Bacillati</taxon>
        <taxon>Actinomycetota</taxon>
        <taxon>Actinomycetes</taxon>
        <taxon>Propionibacteriales</taxon>
        <taxon>Kribbellaceae</taxon>
        <taxon>Kribbella</taxon>
    </lineage>
</organism>
<evidence type="ECO:0000256" key="2">
    <source>
        <dbReference type="ARBA" id="ARBA00022777"/>
    </source>
</evidence>
<dbReference type="InterPro" id="IPR011006">
    <property type="entry name" value="CheY-like_superfamily"/>
</dbReference>